<name>A0A6H1TYS4_9CYAN</name>
<dbReference type="KEGG" id="oxy:HCG48_15120"/>
<dbReference type="AlphaFoldDB" id="A0A6H1TYS4"/>
<protein>
    <submittedName>
        <fullName evidence="1">DUF1517 domain-containing protein</fullName>
    </submittedName>
</protein>
<accession>A0A6H1TYS4</accession>
<proteinExistence type="predicted"/>
<keyword evidence="2" id="KW-1185">Reference proteome</keyword>
<evidence type="ECO:0000313" key="1">
    <source>
        <dbReference type="EMBL" id="QIZ71752.1"/>
    </source>
</evidence>
<dbReference type="InterPro" id="IPR053023">
    <property type="entry name" value="FLAP_modulator"/>
</dbReference>
<gene>
    <name evidence="1" type="ORF">HCG48_15120</name>
</gene>
<sequence>MIQNTELENDIVTLSVVQVGLRAQDCSIPSELSAMSREADTTTPKGLLQILQNSARSLLKHSPSWTHVLGYSQTFPSRDRADAEFQQISWKERQKFSAETLTNVEGKINEPSALPYPNPGDPAYIVVTLLVGTAHDRPLFDRLNSRDQLHRAIEILTEISEEYLLVFELLWTPQIETDTLSEAQMHEHYGQTIPIS</sequence>
<dbReference type="PANTHER" id="PTHR33975:SF2">
    <property type="entry name" value="MYELIN-ASSOCIATED OLIGODENDROCYTE BASIC PROTEIN"/>
    <property type="match status" value="1"/>
</dbReference>
<evidence type="ECO:0000313" key="2">
    <source>
        <dbReference type="Proteomes" id="UP000500857"/>
    </source>
</evidence>
<organism evidence="1 2">
    <name type="scientific">Oxynema aestuarii AP17</name>
    <dbReference type="NCBI Taxonomy" id="2064643"/>
    <lineage>
        <taxon>Bacteria</taxon>
        <taxon>Bacillati</taxon>
        <taxon>Cyanobacteriota</taxon>
        <taxon>Cyanophyceae</taxon>
        <taxon>Oscillatoriophycideae</taxon>
        <taxon>Oscillatoriales</taxon>
        <taxon>Oscillatoriaceae</taxon>
        <taxon>Oxynema</taxon>
        <taxon>Oxynema aestuarii</taxon>
    </lineage>
</organism>
<dbReference type="Proteomes" id="UP000500857">
    <property type="component" value="Chromosome"/>
</dbReference>
<dbReference type="InterPro" id="IPR010903">
    <property type="entry name" value="DUF1517"/>
</dbReference>
<reference evidence="1 2" key="1">
    <citation type="submission" date="2020-04" db="EMBL/GenBank/DDBJ databases">
        <authorList>
            <person name="Basu S."/>
            <person name="Maruthanayagam V."/>
            <person name="Chakraborty S."/>
            <person name="Pramanik A."/>
            <person name="Mukherjee J."/>
            <person name="Brink B."/>
        </authorList>
    </citation>
    <scope>NUCLEOTIDE SEQUENCE [LARGE SCALE GENOMIC DNA]</scope>
    <source>
        <strain evidence="1 2">AP17</strain>
    </source>
</reference>
<dbReference type="EMBL" id="CP051167">
    <property type="protein sequence ID" value="QIZ71752.1"/>
    <property type="molecule type" value="Genomic_DNA"/>
</dbReference>
<dbReference type="RefSeq" id="WP_168569904.1">
    <property type="nucleotide sequence ID" value="NZ_CP051167.1"/>
</dbReference>
<dbReference type="Pfam" id="PF07466">
    <property type="entry name" value="DUF1517"/>
    <property type="match status" value="1"/>
</dbReference>
<dbReference type="PANTHER" id="PTHR33975">
    <property type="entry name" value="MYELIN-ASSOCIATED OLIGODENDROCYTE BASIC PROTEIN"/>
    <property type="match status" value="1"/>
</dbReference>